<dbReference type="Proteomes" id="UP000346198">
    <property type="component" value="Unassembled WGS sequence"/>
</dbReference>
<reference evidence="1 2" key="1">
    <citation type="submission" date="2019-04" db="EMBL/GenBank/DDBJ databases">
        <authorList>
            <person name="Van Vliet M D."/>
        </authorList>
    </citation>
    <scope>NUCLEOTIDE SEQUENCE [LARGE SCALE GENOMIC DNA]</scope>
    <source>
        <strain evidence="1 2">F21</strain>
    </source>
</reference>
<protein>
    <submittedName>
        <fullName evidence="1">Uncharacterized protein</fullName>
    </submittedName>
</protein>
<dbReference type="AlphaFoldDB" id="A0A6C2UQZ5"/>
<gene>
    <name evidence="1" type="ORF">SCARR_04743</name>
</gene>
<keyword evidence="2" id="KW-1185">Reference proteome</keyword>
<evidence type="ECO:0000313" key="2">
    <source>
        <dbReference type="Proteomes" id="UP000346198"/>
    </source>
</evidence>
<proteinExistence type="predicted"/>
<accession>A0A6C2UQZ5</accession>
<sequence>MIIELILEFNLEFMIREDEAGWFSGNNKVAYIVMFQGN</sequence>
<organism evidence="1 2">
    <name type="scientific">Pontiella sulfatireligans</name>
    <dbReference type="NCBI Taxonomy" id="2750658"/>
    <lineage>
        <taxon>Bacteria</taxon>
        <taxon>Pseudomonadati</taxon>
        <taxon>Kiritimatiellota</taxon>
        <taxon>Kiritimatiellia</taxon>
        <taxon>Kiritimatiellales</taxon>
        <taxon>Pontiellaceae</taxon>
        <taxon>Pontiella</taxon>
    </lineage>
</organism>
<dbReference type="EMBL" id="CAAHFH010000002">
    <property type="protein sequence ID" value="VGO22648.1"/>
    <property type="molecule type" value="Genomic_DNA"/>
</dbReference>
<evidence type="ECO:0000313" key="1">
    <source>
        <dbReference type="EMBL" id="VGO22648.1"/>
    </source>
</evidence>
<name>A0A6C2UQZ5_9BACT</name>